<feature type="compositionally biased region" description="Acidic residues" evidence="8">
    <location>
        <begin position="574"/>
        <end position="583"/>
    </location>
</feature>
<dbReference type="GO" id="GO:0034045">
    <property type="term" value="C:phagophore assembly site membrane"/>
    <property type="evidence" value="ECO:0007669"/>
    <property type="project" value="UniProtKB-SubCell"/>
</dbReference>
<dbReference type="PROSITE" id="PS00107">
    <property type="entry name" value="PROTEIN_KINASE_ATP"/>
    <property type="match status" value="1"/>
</dbReference>
<evidence type="ECO:0000313" key="11">
    <source>
        <dbReference type="EMBL" id="KAF2270425.1"/>
    </source>
</evidence>
<name>A0A9P4NC62_9PLEO</name>
<feature type="region of interest" description="Disordered" evidence="8">
    <location>
        <begin position="573"/>
        <end position="593"/>
    </location>
</feature>
<keyword evidence="5" id="KW-0072">Autophagy</keyword>
<comment type="similarity">
    <text evidence="2">Belongs to the protein kinase superfamily. CAMK Ser/Thr protein kinase family. CHEK2 subfamily.</text>
</comment>
<dbReference type="InterPro" id="IPR045269">
    <property type="entry name" value="Atg1-like"/>
</dbReference>
<feature type="domain" description="Protein kinase" evidence="10">
    <location>
        <begin position="256"/>
        <end position="537"/>
    </location>
</feature>
<dbReference type="PROSITE" id="PS50011">
    <property type="entry name" value="PROTEIN_KINASE_DOM"/>
    <property type="match status" value="1"/>
</dbReference>
<dbReference type="Pfam" id="PF00069">
    <property type="entry name" value="Pkinase"/>
    <property type="match status" value="1"/>
</dbReference>
<feature type="compositionally biased region" description="Polar residues" evidence="8">
    <location>
        <begin position="757"/>
        <end position="778"/>
    </location>
</feature>
<evidence type="ECO:0000256" key="7">
    <source>
        <dbReference type="PROSITE-ProRule" id="PRU10141"/>
    </source>
</evidence>
<dbReference type="Gene3D" id="2.60.200.20">
    <property type="match status" value="1"/>
</dbReference>
<keyword evidence="4 7" id="KW-0067">ATP-binding</keyword>
<gene>
    <name evidence="11" type="ORF">CC78DRAFT_132662</name>
</gene>
<evidence type="ECO:0000259" key="10">
    <source>
        <dbReference type="PROSITE" id="PS50011"/>
    </source>
</evidence>
<dbReference type="Pfam" id="PF00498">
    <property type="entry name" value="FHA"/>
    <property type="match status" value="1"/>
</dbReference>
<dbReference type="AlphaFoldDB" id="A0A9P4NC62"/>
<dbReference type="InterPro" id="IPR008984">
    <property type="entry name" value="SMAD_FHA_dom_sf"/>
</dbReference>
<evidence type="ECO:0000256" key="3">
    <source>
        <dbReference type="ARBA" id="ARBA00022741"/>
    </source>
</evidence>
<dbReference type="InterPro" id="IPR011009">
    <property type="entry name" value="Kinase-like_dom_sf"/>
</dbReference>
<dbReference type="GO" id="GO:0005524">
    <property type="term" value="F:ATP binding"/>
    <property type="evidence" value="ECO:0007669"/>
    <property type="project" value="UniProtKB-UniRule"/>
</dbReference>
<reference evidence="12" key="1">
    <citation type="journal article" date="2020" name="Stud. Mycol.">
        <title>101 Dothideomycetes genomes: A test case for predicting lifestyles and emergence of pathogens.</title>
        <authorList>
            <person name="Haridas S."/>
            <person name="Albert R."/>
            <person name="Binder M."/>
            <person name="Bloem J."/>
            <person name="LaButti K."/>
            <person name="Salamov A."/>
            <person name="Andreopoulos B."/>
            <person name="Baker S."/>
            <person name="Barry K."/>
            <person name="Bills G."/>
            <person name="Bluhm B."/>
            <person name="Cannon C."/>
            <person name="Castanera R."/>
            <person name="Culley D."/>
            <person name="Daum C."/>
            <person name="Ezra D."/>
            <person name="Gonzalez J."/>
            <person name="Henrissat B."/>
            <person name="Kuo A."/>
            <person name="Liang C."/>
            <person name="Lipzen A."/>
            <person name="Lutzoni F."/>
            <person name="Magnuson J."/>
            <person name="Mondo S."/>
            <person name="Nolan M."/>
            <person name="Ohm R."/>
            <person name="Pangilinan J."/>
            <person name="Park H.-J."/>
            <person name="Ramirez L."/>
            <person name="Alfaro M."/>
            <person name="Sun H."/>
            <person name="Tritt A."/>
            <person name="Yoshinaga Y."/>
            <person name="Zwiers L.-H."/>
            <person name="Turgeon B."/>
            <person name="Goodwin S."/>
            <person name="Spatafora J."/>
            <person name="Crous P."/>
            <person name="Grigoriev I."/>
        </authorList>
    </citation>
    <scope>NUCLEOTIDE SEQUENCE [LARGE SCALE GENOMIC DNA]</scope>
    <source>
        <strain evidence="12">CBS 304.66</strain>
    </source>
</reference>
<feature type="binding site" evidence="7">
    <location>
        <position position="285"/>
    </location>
    <ligand>
        <name>ATP</name>
        <dbReference type="ChEBI" id="CHEBI:30616"/>
    </ligand>
</feature>
<evidence type="ECO:0000256" key="5">
    <source>
        <dbReference type="ARBA" id="ARBA00023006"/>
    </source>
</evidence>
<dbReference type="SUPFAM" id="SSF56112">
    <property type="entry name" value="Protein kinase-like (PK-like)"/>
    <property type="match status" value="1"/>
</dbReference>
<dbReference type="Proteomes" id="UP000800093">
    <property type="component" value="Unassembled WGS sequence"/>
</dbReference>
<feature type="domain" description="FHA" evidence="9">
    <location>
        <begin position="114"/>
        <end position="167"/>
    </location>
</feature>
<dbReference type="OrthoDB" id="504170at2759"/>
<proteinExistence type="inferred from homology"/>
<dbReference type="SMART" id="SM00240">
    <property type="entry name" value="FHA"/>
    <property type="match status" value="1"/>
</dbReference>
<feature type="compositionally biased region" description="Basic and acidic residues" evidence="8">
    <location>
        <begin position="614"/>
        <end position="636"/>
    </location>
</feature>
<dbReference type="PROSITE" id="PS00108">
    <property type="entry name" value="PROTEIN_KINASE_ST"/>
    <property type="match status" value="1"/>
</dbReference>
<dbReference type="InterPro" id="IPR000253">
    <property type="entry name" value="FHA_dom"/>
</dbReference>
<evidence type="ECO:0000256" key="6">
    <source>
        <dbReference type="ARBA" id="ARBA00030237"/>
    </source>
</evidence>
<dbReference type="Gene3D" id="1.10.510.10">
    <property type="entry name" value="Transferase(Phosphotransferase) domain 1"/>
    <property type="match status" value="1"/>
</dbReference>
<evidence type="ECO:0000256" key="2">
    <source>
        <dbReference type="ARBA" id="ARBA00005575"/>
    </source>
</evidence>
<dbReference type="SMART" id="SM00220">
    <property type="entry name" value="S_TKc"/>
    <property type="match status" value="1"/>
</dbReference>
<protein>
    <recommendedName>
        <fullName evidence="6">Autophagy-related protein 1</fullName>
    </recommendedName>
</protein>
<dbReference type="SUPFAM" id="SSF49879">
    <property type="entry name" value="SMAD/FHA domain"/>
    <property type="match status" value="1"/>
</dbReference>
<sequence>MEDELTQPATQQIMDPRRMGRNNSGLDDKDIADVLAILHPTSPSAIKAVENTADRRPELILFRNSHDSYEDDNTDIEEQETIIIDKLHEQSSPRVGNDLALRMSSNLRSFQLGFVFGRNPHSTDIVFGQDSGKRISNQHFRIYVNTDGIVMLEDMSTNGTLVDNLLLKNKDPRFQSVRMLASGSIICINSVNDAEMIKFVVRIPSRVSHMERFNTNLKAFLMKCNPGRPNLQATLQRLGKHQYGGPTMKWDGGPDYNIIGLLGKGAFATVYKLATKMDGKLVAAKELEKRRFMKNGQLDKKIDNEMRIMRDLRHENIVQFIDYHDESDYLYIIMEYVRYGDLQGYLNQNGIMKEPEAKLMAQQILSALGYLHRRKITHRDIKPDNILIADMDPLMVKLSDFGLSKVVKSDETFLKTFCGTLLYCAPEVFPDFDGAASKGMKRRRGVKQQFHSYSSSVDIWSFAAVLWYSLCLKPPFEGISDQTGRAMWENITQNRLDTTPLREVQVSEACINLLCNMMQVEPELRPTEWDCLNHRWLKAAGKIADDPTLQSIAEEDESQEAGEQLSQLSIQEDCVPDSDEEAEGILNDPDYGDIVYHDRQPKRIRFDPLIPRNQIRDRDHDSSADHSFQSERRFPSEVEAEESFQGMQQLSNRPRLFGEIGQSALQSSGILNAHVNEVLSQAASSGEVLPPNGPTSSRQMPSIVPGRPQLDGAFSSPSLLGAESMVRELNMASPQSPVSGAEDPNEPATPKTPEVPQHNSLEQHSQHPSQFSDTTPKSKTVPFSRRIDLPQFTASTYFDPSDPSDPSPHSSAYATKTSEFDFGTVVEAAKVGESQLDDTIRHSTENSSHESEHITAPIVPTAPAELDIKPPPTRLGKLTATADSFVPGLTLMIDQSRTSWGRSPTNTVIYENSKDTRIPKTAFIIFWWSSNREGDGTVQELSQQGKDWTNLDDLHCGIFTCASSGISINGKHLRQKDEKGRALYGHLHTGDVIQVYHDARGTECLKFKCEFKRGSALHPRPAGEAFNIIQGNKLPDS</sequence>
<keyword evidence="3 7" id="KW-0547">Nucleotide-binding</keyword>
<dbReference type="PANTHER" id="PTHR24348:SF70">
    <property type="entry name" value="PROTEIN KINASE DOMAIN CONTAINING PROTEIN"/>
    <property type="match status" value="1"/>
</dbReference>
<accession>A0A9P4NC62</accession>
<dbReference type="InterPro" id="IPR000719">
    <property type="entry name" value="Prot_kinase_dom"/>
</dbReference>
<dbReference type="PROSITE" id="PS50006">
    <property type="entry name" value="FHA_DOMAIN"/>
    <property type="match status" value="1"/>
</dbReference>
<dbReference type="InterPro" id="IPR017441">
    <property type="entry name" value="Protein_kinase_ATP_BS"/>
</dbReference>
<dbReference type="GO" id="GO:0006914">
    <property type="term" value="P:autophagy"/>
    <property type="evidence" value="ECO:0007669"/>
    <property type="project" value="UniProtKB-KW"/>
</dbReference>
<dbReference type="EMBL" id="ML986579">
    <property type="protein sequence ID" value="KAF2270425.1"/>
    <property type="molecule type" value="Genomic_DNA"/>
</dbReference>
<keyword evidence="12" id="KW-1185">Reference proteome</keyword>
<dbReference type="GO" id="GO:0010506">
    <property type="term" value="P:regulation of autophagy"/>
    <property type="evidence" value="ECO:0007669"/>
    <property type="project" value="InterPro"/>
</dbReference>
<evidence type="ECO:0000256" key="8">
    <source>
        <dbReference type="SAM" id="MobiDB-lite"/>
    </source>
</evidence>
<evidence type="ECO:0000256" key="1">
    <source>
        <dbReference type="ARBA" id="ARBA00004623"/>
    </source>
</evidence>
<evidence type="ECO:0000259" key="9">
    <source>
        <dbReference type="PROSITE" id="PS50006"/>
    </source>
</evidence>
<feature type="region of interest" description="Disordered" evidence="8">
    <location>
        <begin position="1"/>
        <end position="26"/>
    </location>
</feature>
<organism evidence="11 12">
    <name type="scientific">Lojkania enalia</name>
    <dbReference type="NCBI Taxonomy" id="147567"/>
    <lineage>
        <taxon>Eukaryota</taxon>
        <taxon>Fungi</taxon>
        <taxon>Dikarya</taxon>
        <taxon>Ascomycota</taxon>
        <taxon>Pezizomycotina</taxon>
        <taxon>Dothideomycetes</taxon>
        <taxon>Pleosporomycetidae</taxon>
        <taxon>Pleosporales</taxon>
        <taxon>Pleosporales incertae sedis</taxon>
        <taxon>Lojkania</taxon>
    </lineage>
</organism>
<feature type="region of interest" description="Disordered" evidence="8">
    <location>
        <begin position="684"/>
        <end position="717"/>
    </location>
</feature>
<dbReference type="PANTHER" id="PTHR24348">
    <property type="entry name" value="SERINE/THREONINE-PROTEIN KINASE UNC-51-RELATED"/>
    <property type="match status" value="1"/>
</dbReference>
<evidence type="ECO:0000313" key="12">
    <source>
        <dbReference type="Proteomes" id="UP000800093"/>
    </source>
</evidence>
<dbReference type="FunFam" id="3.30.200.20:FF:000470">
    <property type="entry name" value="Serine/threonine-protein kinase RAD53"/>
    <property type="match status" value="1"/>
</dbReference>
<dbReference type="GO" id="GO:0004674">
    <property type="term" value="F:protein serine/threonine kinase activity"/>
    <property type="evidence" value="ECO:0007669"/>
    <property type="project" value="InterPro"/>
</dbReference>
<feature type="region of interest" description="Disordered" evidence="8">
    <location>
        <begin position="606"/>
        <end position="647"/>
    </location>
</feature>
<feature type="region of interest" description="Disordered" evidence="8">
    <location>
        <begin position="731"/>
        <end position="814"/>
    </location>
</feature>
<evidence type="ECO:0000256" key="4">
    <source>
        <dbReference type="ARBA" id="ARBA00022840"/>
    </source>
</evidence>
<comment type="subcellular location">
    <subcellularLocation>
        <location evidence="1">Preautophagosomal structure membrane</location>
        <topology evidence="1">Peripheral membrane protein</topology>
    </subcellularLocation>
</comment>
<comment type="caution">
    <text evidence="11">The sequence shown here is derived from an EMBL/GenBank/DDBJ whole genome shotgun (WGS) entry which is preliminary data.</text>
</comment>
<dbReference type="InterPro" id="IPR008271">
    <property type="entry name" value="Ser/Thr_kinase_AS"/>
</dbReference>